<accession>A0A8W8HZ08</accession>
<evidence type="ECO:0000256" key="1">
    <source>
        <dbReference type="ARBA" id="ARBA00004141"/>
    </source>
</evidence>
<protein>
    <recommendedName>
        <fullName evidence="9">TM2 domain-containing protein</fullName>
    </recommendedName>
</protein>
<keyword evidence="3 8" id="KW-0812">Transmembrane</keyword>
<feature type="transmembrane region" description="Helical" evidence="8">
    <location>
        <begin position="214"/>
        <end position="231"/>
    </location>
</feature>
<dbReference type="Proteomes" id="UP000005408">
    <property type="component" value="Unassembled WGS sequence"/>
</dbReference>
<evidence type="ECO:0000313" key="11">
    <source>
        <dbReference type="Proteomes" id="UP000005408"/>
    </source>
</evidence>
<comment type="similarity">
    <text evidence="2">Belongs to the TM2 family.</text>
</comment>
<evidence type="ECO:0000256" key="8">
    <source>
        <dbReference type="SAM" id="Phobius"/>
    </source>
</evidence>
<dbReference type="Pfam" id="PF05154">
    <property type="entry name" value="TM2"/>
    <property type="match status" value="1"/>
</dbReference>
<evidence type="ECO:0000256" key="4">
    <source>
        <dbReference type="ARBA" id="ARBA00022729"/>
    </source>
</evidence>
<evidence type="ECO:0000256" key="3">
    <source>
        <dbReference type="ARBA" id="ARBA00022692"/>
    </source>
</evidence>
<evidence type="ECO:0000256" key="6">
    <source>
        <dbReference type="ARBA" id="ARBA00023136"/>
    </source>
</evidence>
<reference evidence="10" key="1">
    <citation type="submission" date="2022-08" db="UniProtKB">
        <authorList>
            <consortium name="EnsemblMetazoa"/>
        </authorList>
    </citation>
    <scope>IDENTIFICATION</scope>
    <source>
        <strain evidence="10">05x7-T-G4-1.051#20</strain>
    </source>
</reference>
<keyword evidence="4" id="KW-0732">Signal</keyword>
<comment type="subcellular location">
    <subcellularLocation>
        <location evidence="1">Membrane</location>
        <topology evidence="1">Multi-pass membrane protein</topology>
    </subcellularLocation>
</comment>
<sequence>MAIVLPHSIHIKLVSEFDDIILGVVQDSSDPPCPGRAGFTPSARAKIRALISQEIEEKKICFPTADKLKFHVRISIRRYMDLVAGHNNESRKVLANSAASNLRCEDLLMGQFYCKDPVIDTETQFKNSAASDLRCEDLLMGQFYCKDPVIDTETQAEINCDPEKKTTPTECVVAEGITCIPQNSNTLYTFNGTEVGFYKEAPCRWTNGYKFETALLLSVFLGMFGVDRFYLGYPAIGLLKFSTLGFFFLGQLIDILLIALQVVKPSDGSEYIMNYFGVGLIHIQANNDTYIKPDESWNMS</sequence>
<keyword evidence="11" id="KW-1185">Reference proteome</keyword>
<dbReference type="EnsemblMetazoa" id="G11740.4">
    <property type="protein sequence ID" value="G11740.4:cds"/>
    <property type="gene ID" value="G11740"/>
</dbReference>
<evidence type="ECO:0000256" key="2">
    <source>
        <dbReference type="ARBA" id="ARBA00008284"/>
    </source>
</evidence>
<proteinExistence type="inferred from homology"/>
<dbReference type="PANTHER" id="PTHR21016">
    <property type="entry name" value="BETA-AMYLOID BINDING PROTEIN-RELATED"/>
    <property type="match status" value="1"/>
</dbReference>
<dbReference type="PANTHER" id="PTHR21016:SF1">
    <property type="entry name" value="TM2 DOMAIN-CONTAINING PROTEIN 1"/>
    <property type="match status" value="1"/>
</dbReference>
<name>A0A8W8HZ08_MAGGI</name>
<dbReference type="InterPro" id="IPR007829">
    <property type="entry name" value="TM2"/>
</dbReference>
<feature type="transmembrane region" description="Helical" evidence="8">
    <location>
        <begin position="243"/>
        <end position="263"/>
    </location>
</feature>
<dbReference type="AlphaFoldDB" id="A0A8W8HZ08"/>
<keyword evidence="7" id="KW-0325">Glycoprotein</keyword>
<evidence type="ECO:0000259" key="9">
    <source>
        <dbReference type="Pfam" id="PF05154"/>
    </source>
</evidence>
<evidence type="ECO:0000256" key="5">
    <source>
        <dbReference type="ARBA" id="ARBA00022989"/>
    </source>
</evidence>
<dbReference type="GO" id="GO:0016020">
    <property type="term" value="C:membrane"/>
    <property type="evidence" value="ECO:0007669"/>
    <property type="project" value="UniProtKB-SubCell"/>
</dbReference>
<keyword evidence="5 8" id="KW-1133">Transmembrane helix</keyword>
<organism evidence="10 11">
    <name type="scientific">Magallana gigas</name>
    <name type="common">Pacific oyster</name>
    <name type="synonym">Crassostrea gigas</name>
    <dbReference type="NCBI Taxonomy" id="29159"/>
    <lineage>
        <taxon>Eukaryota</taxon>
        <taxon>Metazoa</taxon>
        <taxon>Spiralia</taxon>
        <taxon>Lophotrochozoa</taxon>
        <taxon>Mollusca</taxon>
        <taxon>Bivalvia</taxon>
        <taxon>Autobranchia</taxon>
        <taxon>Pteriomorphia</taxon>
        <taxon>Ostreida</taxon>
        <taxon>Ostreoidea</taxon>
        <taxon>Ostreidae</taxon>
        <taxon>Magallana</taxon>
    </lineage>
</organism>
<evidence type="ECO:0000313" key="10">
    <source>
        <dbReference type="EnsemblMetazoa" id="G11740.4:cds"/>
    </source>
</evidence>
<evidence type="ECO:0000256" key="7">
    <source>
        <dbReference type="ARBA" id="ARBA00023180"/>
    </source>
</evidence>
<keyword evidence="6 8" id="KW-0472">Membrane</keyword>
<feature type="domain" description="TM2" evidence="9">
    <location>
        <begin position="208"/>
        <end position="255"/>
    </location>
</feature>
<dbReference type="InterPro" id="IPR050932">
    <property type="entry name" value="TM2D1-3-like"/>
</dbReference>